<accession>A0AAW2GK12</accession>
<keyword evidence="2" id="KW-0540">Nuclease</keyword>
<evidence type="ECO:0000259" key="5">
    <source>
        <dbReference type="Pfam" id="PF17919"/>
    </source>
</evidence>
<dbReference type="InterPro" id="IPR041577">
    <property type="entry name" value="RT_RNaseH_2"/>
</dbReference>
<dbReference type="AlphaFoldDB" id="A0AAW2GK12"/>
<comment type="caution">
    <text evidence="6">The sequence shown here is derived from an EMBL/GenBank/DDBJ whole genome shotgun (WGS) entry which is preliminary data.</text>
</comment>
<dbReference type="SUPFAM" id="SSF56672">
    <property type="entry name" value="DNA/RNA polymerases"/>
    <property type="match status" value="1"/>
</dbReference>
<dbReference type="Gene3D" id="3.10.20.370">
    <property type="match status" value="1"/>
</dbReference>
<organism evidence="6 7">
    <name type="scientific">Cardiocondyla obscurior</name>
    <dbReference type="NCBI Taxonomy" id="286306"/>
    <lineage>
        <taxon>Eukaryota</taxon>
        <taxon>Metazoa</taxon>
        <taxon>Ecdysozoa</taxon>
        <taxon>Arthropoda</taxon>
        <taxon>Hexapoda</taxon>
        <taxon>Insecta</taxon>
        <taxon>Pterygota</taxon>
        <taxon>Neoptera</taxon>
        <taxon>Endopterygota</taxon>
        <taxon>Hymenoptera</taxon>
        <taxon>Apocrita</taxon>
        <taxon>Aculeata</taxon>
        <taxon>Formicoidea</taxon>
        <taxon>Formicidae</taxon>
        <taxon>Myrmicinae</taxon>
        <taxon>Cardiocondyla</taxon>
    </lineage>
</organism>
<name>A0AAW2GK12_9HYME</name>
<keyword evidence="4" id="KW-0695">RNA-directed DNA polymerase</keyword>
<keyword evidence="3" id="KW-0378">Hydrolase</keyword>
<keyword evidence="1" id="KW-0808">Transferase</keyword>
<evidence type="ECO:0000256" key="3">
    <source>
        <dbReference type="ARBA" id="ARBA00022759"/>
    </source>
</evidence>
<reference evidence="6 7" key="1">
    <citation type="submission" date="2023-03" db="EMBL/GenBank/DDBJ databases">
        <title>High recombination rates correlate with genetic variation in Cardiocondyla obscurior ants.</title>
        <authorList>
            <person name="Errbii M."/>
        </authorList>
    </citation>
    <scope>NUCLEOTIDE SEQUENCE [LARGE SCALE GENOMIC DNA]</scope>
    <source>
        <strain evidence="6">Alpha-2009</strain>
        <tissue evidence="6">Whole body</tissue>
    </source>
</reference>
<dbReference type="PANTHER" id="PTHR34072">
    <property type="entry name" value="ENZYMATIC POLYPROTEIN-RELATED"/>
    <property type="match status" value="1"/>
</dbReference>
<sequence>MENLNEVFLRLRKFNLKINPGNVSVPEGRRSVFLDTDASGIGIGAVLSQKQGDEEKVIAYFSQVLSKSERNYCVTRRELLAIVDAVKSFQMDSSKFKEGAVSVSGSS</sequence>
<protein>
    <recommendedName>
        <fullName evidence="5">Reverse transcriptase/retrotransposon-derived protein RNase H-like domain-containing protein</fullName>
    </recommendedName>
</protein>
<dbReference type="GO" id="GO:0004519">
    <property type="term" value="F:endonuclease activity"/>
    <property type="evidence" value="ECO:0007669"/>
    <property type="project" value="UniProtKB-KW"/>
</dbReference>
<dbReference type="EMBL" id="JADYXP020000003">
    <property type="protein sequence ID" value="KAL0128556.1"/>
    <property type="molecule type" value="Genomic_DNA"/>
</dbReference>
<gene>
    <name evidence="6" type="ORF">PUN28_003711</name>
</gene>
<keyword evidence="7" id="KW-1185">Reference proteome</keyword>
<evidence type="ECO:0000256" key="4">
    <source>
        <dbReference type="ARBA" id="ARBA00022918"/>
    </source>
</evidence>
<dbReference type="InterPro" id="IPR043502">
    <property type="entry name" value="DNA/RNA_pol_sf"/>
</dbReference>
<dbReference type="Proteomes" id="UP001430953">
    <property type="component" value="Unassembled WGS sequence"/>
</dbReference>
<dbReference type="GO" id="GO:0003964">
    <property type="term" value="F:RNA-directed DNA polymerase activity"/>
    <property type="evidence" value="ECO:0007669"/>
    <property type="project" value="UniProtKB-KW"/>
</dbReference>
<dbReference type="PANTHER" id="PTHR34072:SF49">
    <property type="entry name" value="RIBONUCLEASE H"/>
    <property type="match status" value="1"/>
</dbReference>
<keyword evidence="3" id="KW-0255">Endonuclease</keyword>
<evidence type="ECO:0000313" key="7">
    <source>
        <dbReference type="Proteomes" id="UP001430953"/>
    </source>
</evidence>
<keyword evidence="1" id="KW-0548">Nucleotidyltransferase</keyword>
<dbReference type="Pfam" id="PF17919">
    <property type="entry name" value="RT_RNaseH_2"/>
    <property type="match status" value="1"/>
</dbReference>
<feature type="domain" description="Reverse transcriptase/retrotransposon-derived protein RNase H-like" evidence="5">
    <location>
        <begin position="24"/>
        <end position="90"/>
    </location>
</feature>
<evidence type="ECO:0000313" key="6">
    <source>
        <dbReference type="EMBL" id="KAL0128556.1"/>
    </source>
</evidence>
<proteinExistence type="predicted"/>
<evidence type="ECO:0000256" key="2">
    <source>
        <dbReference type="ARBA" id="ARBA00022722"/>
    </source>
</evidence>
<dbReference type="FunFam" id="3.10.20.370:FF:000001">
    <property type="entry name" value="Retrovirus-related Pol polyprotein from transposon 17.6-like protein"/>
    <property type="match status" value="1"/>
</dbReference>
<evidence type="ECO:0000256" key="1">
    <source>
        <dbReference type="ARBA" id="ARBA00022695"/>
    </source>
</evidence>